<evidence type="ECO:0000256" key="1">
    <source>
        <dbReference type="ARBA" id="ARBA00001964"/>
    </source>
</evidence>
<dbReference type="Proteomes" id="UP000029221">
    <property type="component" value="Unassembled WGS sequence"/>
</dbReference>
<evidence type="ECO:0000313" key="5">
    <source>
        <dbReference type="EMBL" id="GAK96398.1"/>
    </source>
</evidence>
<protein>
    <submittedName>
        <fullName evidence="5">Branched-chain alpha-keto acid dehydrogenase</fullName>
        <ecNumber evidence="5">1.2.4.4</ecNumber>
    </submittedName>
</protein>
<dbReference type="SUPFAM" id="SSF52922">
    <property type="entry name" value="TK C-terminal domain-like"/>
    <property type="match status" value="1"/>
</dbReference>
<organism evidence="5 6">
    <name type="scientific">Nonlabens tegetincola</name>
    <dbReference type="NCBI Taxonomy" id="323273"/>
    <lineage>
        <taxon>Bacteria</taxon>
        <taxon>Pseudomonadati</taxon>
        <taxon>Bacteroidota</taxon>
        <taxon>Flavobacteriia</taxon>
        <taxon>Flavobacteriales</taxon>
        <taxon>Flavobacteriaceae</taxon>
        <taxon>Nonlabens</taxon>
    </lineage>
</organism>
<dbReference type="EC" id="1.2.4.4" evidence="5"/>
<dbReference type="EMBL" id="BBML01000002">
    <property type="protein sequence ID" value="GAK96398.1"/>
    <property type="molecule type" value="Genomic_DNA"/>
</dbReference>
<dbReference type="InterPro" id="IPR009014">
    <property type="entry name" value="Transketo_C/PFOR_II"/>
</dbReference>
<dbReference type="AlphaFoldDB" id="A0A090Q3U1"/>
<evidence type="ECO:0000256" key="2">
    <source>
        <dbReference type="ARBA" id="ARBA00023002"/>
    </source>
</evidence>
<reference evidence="5" key="1">
    <citation type="journal article" date="2014" name="Genome Announc.">
        <title>Draft Genome Sequences of Marine Flavobacterium Nonlabens Strains NR17, NR24, NR27, NR32, NR33, and Ara13.</title>
        <authorList>
            <person name="Nakanishi M."/>
            <person name="Meirelles P."/>
            <person name="Suzuki R."/>
            <person name="Takatani N."/>
            <person name="Mino S."/>
            <person name="Suda W."/>
            <person name="Oshima K."/>
            <person name="Hattori M."/>
            <person name="Ohkuma M."/>
            <person name="Hosokawa M."/>
            <person name="Miyashita K."/>
            <person name="Thompson F.L."/>
            <person name="Niwa A."/>
            <person name="Sawabe T."/>
            <person name="Sawabe T."/>
        </authorList>
    </citation>
    <scope>NUCLEOTIDE SEQUENCE [LARGE SCALE GENOMIC DNA]</scope>
    <source>
        <strain evidence="5">JCM 19294</strain>
    </source>
</reference>
<keyword evidence="3" id="KW-0786">Thiamine pyrophosphate</keyword>
<feature type="domain" description="Transketolase C-terminal" evidence="4">
    <location>
        <begin position="1"/>
        <end position="76"/>
    </location>
</feature>
<dbReference type="Pfam" id="PF02780">
    <property type="entry name" value="Transketolase_C"/>
    <property type="match status" value="1"/>
</dbReference>
<evidence type="ECO:0000313" key="6">
    <source>
        <dbReference type="Proteomes" id="UP000029221"/>
    </source>
</evidence>
<dbReference type="Gene3D" id="3.40.50.920">
    <property type="match status" value="1"/>
</dbReference>
<comment type="caution">
    <text evidence="5">The sequence shown here is derived from an EMBL/GenBank/DDBJ whole genome shotgun (WGS) entry which is preliminary data.</text>
</comment>
<comment type="cofactor">
    <cofactor evidence="1">
        <name>thiamine diphosphate</name>
        <dbReference type="ChEBI" id="CHEBI:58937"/>
    </cofactor>
</comment>
<sequence length="86" mass="9657">MDYQTVFTSVKKCGKCLIVTEEPSDNGFSRGLQGRIQEECFKELDAPVMLIGSENMPAIPLNSTLEQTMIPSTEKVKNKIEEVLNY</sequence>
<accession>A0A090Q3U1</accession>
<dbReference type="PANTHER" id="PTHR43257:SF2">
    <property type="entry name" value="PYRUVATE DEHYDROGENASE E1 COMPONENT SUBUNIT BETA"/>
    <property type="match status" value="1"/>
</dbReference>
<name>A0A090Q3U1_9FLAO</name>
<dbReference type="eggNOG" id="COG0022">
    <property type="taxonomic scope" value="Bacteria"/>
</dbReference>
<dbReference type="PANTHER" id="PTHR43257">
    <property type="entry name" value="PYRUVATE DEHYDROGENASE E1 COMPONENT BETA SUBUNIT"/>
    <property type="match status" value="1"/>
</dbReference>
<evidence type="ECO:0000256" key="3">
    <source>
        <dbReference type="ARBA" id="ARBA00023052"/>
    </source>
</evidence>
<keyword evidence="6" id="KW-1185">Reference proteome</keyword>
<dbReference type="InterPro" id="IPR033248">
    <property type="entry name" value="Transketolase_C"/>
</dbReference>
<evidence type="ECO:0000259" key="4">
    <source>
        <dbReference type="Pfam" id="PF02780"/>
    </source>
</evidence>
<proteinExistence type="predicted"/>
<gene>
    <name evidence="5" type="ORF">JCM19294_1911</name>
</gene>
<keyword evidence="2 5" id="KW-0560">Oxidoreductase</keyword>
<dbReference type="GO" id="GO:0003863">
    <property type="term" value="F:branched-chain 2-oxo acid dehydrogenase activity"/>
    <property type="evidence" value="ECO:0007669"/>
    <property type="project" value="UniProtKB-EC"/>
</dbReference>